<gene>
    <name evidence="5" type="ORF">GCM10008939_21090</name>
</gene>
<dbReference type="PANTHER" id="PTHR33204">
    <property type="entry name" value="TRANSCRIPTIONAL REGULATOR, MARR FAMILY"/>
    <property type="match status" value="1"/>
</dbReference>
<name>A0A917UQM2_9DEIO</name>
<sequence>MNEPHTQDHPRSGCPVSLGLDIFGDRWTLLIIRDLMFSGKRHYREMLASDEHISTNILADRLKLLLAEGIITKAADPGHQQKVIYSLTEKGVALLPVLMAISEWSHQYRPVGEPYRQADGPPPFAAAATWSQEMEQVRRVHLTLDQP</sequence>
<dbReference type="PANTHER" id="PTHR33204:SF37">
    <property type="entry name" value="HTH-TYPE TRANSCRIPTIONAL REGULATOR YODB"/>
    <property type="match status" value="1"/>
</dbReference>
<proteinExistence type="predicted"/>
<dbReference type="InterPro" id="IPR036388">
    <property type="entry name" value="WH-like_DNA-bd_sf"/>
</dbReference>
<keyword evidence="3" id="KW-0804">Transcription</keyword>
<evidence type="ECO:0000259" key="4">
    <source>
        <dbReference type="PROSITE" id="PS51118"/>
    </source>
</evidence>
<keyword evidence="2" id="KW-0238">DNA-binding</keyword>
<dbReference type="SUPFAM" id="SSF46785">
    <property type="entry name" value="Winged helix' DNA-binding domain"/>
    <property type="match status" value="1"/>
</dbReference>
<evidence type="ECO:0000256" key="1">
    <source>
        <dbReference type="ARBA" id="ARBA00023015"/>
    </source>
</evidence>
<dbReference type="EMBL" id="BMOE01000006">
    <property type="protein sequence ID" value="GGJ76744.1"/>
    <property type="molecule type" value="Genomic_DNA"/>
</dbReference>
<accession>A0A917UQM2</accession>
<evidence type="ECO:0000313" key="5">
    <source>
        <dbReference type="EMBL" id="GGJ76744.1"/>
    </source>
</evidence>
<reference evidence="5" key="1">
    <citation type="journal article" date="2014" name="Int. J. Syst. Evol. Microbiol.">
        <title>Complete genome sequence of Corynebacterium casei LMG S-19264T (=DSM 44701T), isolated from a smear-ripened cheese.</title>
        <authorList>
            <consortium name="US DOE Joint Genome Institute (JGI-PGF)"/>
            <person name="Walter F."/>
            <person name="Albersmeier A."/>
            <person name="Kalinowski J."/>
            <person name="Ruckert C."/>
        </authorList>
    </citation>
    <scope>NUCLEOTIDE SEQUENCE</scope>
    <source>
        <strain evidence="5">JCM 14371</strain>
    </source>
</reference>
<keyword evidence="6" id="KW-1185">Reference proteome</keyword>
<organism evidence="5 6">
    <name type="scientific">Deinococcus aquiradiocola</name>
    <dbReference type="NCBI Taxonomy" id="393059"/>
    <lineage>
        <taxon>Bacteria</taxon>
        <taxon>Thermotogati</taxon>
        <taxon>Deinococcota</taxon>
        <taxon>Deinococci</taxon>
        <taxon>Deinococcales</taxon>
        <taxon>Deinococcaceae</taxon>
        <taxon>Deinococcus</taxon>
    </lineage>
</organism>
<evidence type="ECO:0000313" key="6">
    <source>
        <dbReference type="Proteomes" id="UP000635726"/>
    </source>
</evidence>
<dbReference type="InterPro" id="IPR036390">
    <property type="entry name" value="WH_DNA-bd_sf"/>
</dbReference>
<evidence type="ECO:0000256" key="3">
    <source>
        <dbReference type="ARBA" id="ARBA00023163"/>
    </source>
</evidence>
<keyword evidence="1" id="KW-0805">Transcription regulation</keyword>
<dbReference type="Proteomes" id="UP000635726">
    <property type="component" value="Unassembled WGS sequence"/>
</dbReference>
<feature type="domain" description="HTH hxlR-type" evidence="4">
    <location>
        <begin position="14"/>
        <end position="113"/>
    </location>
</feature>
<protein>
    <submittedName>
        <fullName evidence="5">Transcriptional regulator</fullName>
    </submittedName>
</protein>
<dbReference type="PROSITE" id="PS51118">
    <property type="entry name" value="HTH_HXLR"/>
    <property type="match status" value="1"/>
</dbReference>
<dbReference type="Gene3D" id="1.10.10.10">
    <property type="entry name" value="Winged helix-like DNA-binding domain superfamily/Winged helix DNA-binding domain"/>
    <property type="match status" value="1"/>
</dbReference>
<dbReference type="AlphaFoldDB" id="A0A917UQM2"/>
<dbReference type="GO" id="GO:0003677">
    <property type="term" value="F:DNA binding"/>
    <property type="evidence" value="ECO:0007669"/>
    <property type="project" value="UniProtKB-KW"/>
</dbReference>
<dbReference type="Pfam" id="PF01638">
    <property type="entry name" value="HxlR"/>
    <property type="match status" value="1"/>
</dbReference>
<evidence type="ECO:0000256" key="2">
    <source>
        <dbReference type="ARBA" id="ARBA00023125"/>
    </source>
</evidence>
<dbReference type="RefSeq" id="WP_229670933.1">
    <property type="nucleotide sequence ID" value="NZ_BMOE01000006.1"/>
</dbReference>
<comment type="caution">
    <text evidence="5">The sequence shown here is derived from an EMBL/GenBank/DDBJ whole genome shotgun (WGS) entry which is preliminary data.</text>
</comment>
<reference evidence="5" key="2">
    <citation type="submission" date="2020-09" db="EMBL/GenBank/DDBJ databases">
        <authorList>
            <person name="Sun Q."/>
            <person name="Ohkuma M."/>
        </authorList>
    </citation>
    <scope>NUCLEOTIDE SEQUENCE</scope>
    <source>
        <strain evidence="5">JCM 14371</strain>
    </source>
</reference>
<dbReference type="InterPro" id="IPR002577">
    <property type="entry name" value="HTH_HxlR"/>
</dbReference>